<dbReference type="GO" id="GO:0005737">
    <property type="term" value="C:cytoplasm"/>
    <property type="evidence" value="ECO:0007669"/>
    <property type="project" value="TreeGrafter"/>
</dbReference>
<sequence>MNPHKLNKVDISSLSEQDQKAFKMYGKIPGKNLLTKMQKERKYFDSGDYMMSKAGAPNAEQPGTAIPTPQHLPHASPPSNAGTPINLASSPTGNMPISSPRALSPEKSQSLPGAGGVGVGISPAATSEAVEVPGMAMRHQQYRLIRPFSNQARISPPGTMRDAGTSSSYPIQHGAGTGFGSSPVKASSLANRLDEEMEG</sequence>
<dbReference type="EMBL" id="MCFC01000092">
    <property type="protein sequence ID" value="ORY22511.1"/>
    <property type="molecule type" value="Genomic_DNA"/>
</dbReference>
<dbReference type="FunCoup" id="A0A1Y2AIW7">
    <property type="interactions" value="320"/>
</dbReference>
<evidence type="ECO:0000313" key="4">
    <source>
        <dbReference type="EMBL" id="ORY22511.1"/>
    </source>
</evidence>
<dbReference type="InterPro" id="IPR006760">
    <property type="entry name" value="Endosulphine"/>
</dbReference>
<dbReference type="GO" id="GO:0004864">
    <property type="term" value="F:protein phosphatase inhibitor activity"/>
    <property type="evidence" value="ECO:0007669"/>
    <property type="project" value="TreeGrafter"/>
</dbReference>
<protein>
    <recommendedName>
        <fullName evidence="2">mRNA stability protein</fullName>
    </recommendedName>
</protein>
<keyword evidence="5" id="KW-1185">Reference proteome</keyword>
<accession>A0A1Y2AIW7</accession>
<reference evidence="4 5" key="1">
    <citation type="submission" date="2016-07" db="EMBL/GenBank/DDBJ databases">
        <title>Pervasive Adenine N6-methylation of Active Genes in Fungi.</title>
        <authorList>
            <consortium name="DOE Joint Genome Institute"/>
            <person name="Mondo S.J."/>
            <person name="Dannebaum R.O."/>
            <person name="Kuo R.C."/>
            <person name="Labutti K."/>
            <person name="Haridas S."/>
            <person name="Kuo A."/>
            <person name="Salamov A."/>
            <person name="Ahrendt S.R."/>
            <person name="Lipzen A."/>
            <person name="Sullivan W."/>
            <person name="Andreopoulos W.B."/>
            <person name="Clum A."/>
            <person name="Lindquist E."/>
            <person name="Daum C."/>
            <person name="Ramamoorthy G.K."/>
            <person name="Gryganskyi A."/>
            <person name="Culley D."/>
            <person name="Magnuson J.K."/>
            <person name="James T.Y."/>
            <person name="O'Malley M.A."/>
            <person name="Stajich J.E."/>
            <person name="Spatafora J.W."/>
            <person name="Visel A."/>
            <person name="Grigoriev I.V."/>
        </authorList>
    </citation>
    <scope>NUCLEOTIDE SEQUENCE [LARGE SCALE GENOMIC DNA]</scope>
    <source>
        <strain evidence="4 5">68-887.2</strain>
    </source>
</reference>
<gene>
    <name evidence="4" type="ORF">BCR39DRAFT_567070</name>
</gene>
<dbReference type="Pfam" id="PF04667">
    <property type="entry name" value="Endosulfine"/>
    <property type="match status" value="1"/>
</dbReference>
<feature type="compositionally biased region" description="Polar residues" evidence="3">
    <location>
        <begin position="77"/>
        <end position="97"/>
    </location>
</feature>
<dbReference type="STRING" id="71784.A0A1Y2AIW7"/>
<name>A0A1Y2AIW7_9TREE</name>
<dbReference type="Proteomes" id="UP000193986">
    <property type="component" value="Unassembled WGS sequence"/>
</dbReference>
<feature type="region of interest" description="Disordered" evidence="3">
    <location>
        <begin position="147"/>
        <end position="199"/>
    </location>
</feature>
<evidence type="ECO:0000256" key="3">
    <source>
        <dbReference type="SAM" id="MobiDB-lite"/>
    </source>
</evidence>
<evidence type="ECO:0000256" key="2">
    <source>
        <dbReference type="RuleBase" id="RU363120"/>
    </source>
</evidence>
<dbReference type="InParanoid" id="A0A1Y2AIW7"/>
<dbReference type="AlphaFoldDB" id="A0A1Y2AIW7"/>
<dbReference type="PANTHER" id="PTHR10358">
    <property type="entry name" value="ENDOSULFINE"/>
    <property type="match status" value="1"/>
</dbReference>
<evidence type="ECO:0000256" key="1">
    <source>
        <dbReference type="ARBA" id="ARBA00010520"/>
    </source>
</evidence>
<feature type="region of interest" description="Disordered" evidence="3">
    <location>
        <begin position="48"/>
        <end position="113"/>
    </location>
</feature>
<proteinExistence type="inferred from homology"/>
<comment type="function">
    <text evidence="2">Plays an essential role in initiation of the G0 program by preventing the degradation of specific nutrient-regulated mRNAs via the 5'-3' mRNA decay pathway.</text>
</comment>
<dbReference type="OrthoDB" id="5949865at2759"/>
<evidence type="ECO:0000313" key="5">
    <source>
        <dbReference type="Proteomes" id="UP000193986"/>
    </source>
</evidence>
<comment type="similarity">
    <text evidence="1 2">Belongs to the endosulfine family.</text>
</comment>
<comment type="caution">
    <text evidence="4">The sequence shown here is derived from an EMBL/GenBank/DDBJ whole genome shotgun (WGS) entry which is preliminary data.</text>
</comment>
<organism evidence="4 5">
    <name type="scientific">Naematelia encephala</name>
    <dbReference type="NCBI Taxonomy" id="71784"/>
    <lineage>
        <taxon>Eukaryota</taxon>
        <taxon>Fungi</taxon>
        <taxon>Dikarya</taxon>
        <taxon>Basidiomycota</taxon>
        <taxon>Agaricomycotina</taxon>
        <taxon>Tremellomycetes</taxon>
        <taxon>Tremellales</taxon>
        <taxon>Naemateliaceae</taxon>
        <taxon>Naematelia</taxon>
    </lineage>
</organism>
<dbReference type="PANTHER" id="PTHR10358:SF6">
    <property type="entry name" value="ENDOSULFINE, ISOFORM A"/>
    <property type="match status" value="1"/>
</dbReference>